<organism evidence="2 3">
    <name type="scientific">Aquariibacter albus</name>
    <dbReference type="NCBI Taxonomy" id="2759899"/>
    <lineage>
        <taxon>Bacteria</taxon>
        <taxon>Pseudomonadati</taxon>
        <taxon>Pseudomonadota</taxon>
        <taxon>Betaproteobacteria</taxon>
        <taxon>Burkholderiales</taxon>
        <taxon>Sphaerotilaceae</taxon>
        <taxon>Aquariibacter</taxon>
    </lineage>
</organism>
<keyword evidence="3" id="KW-1185">Reference proteome</keyword>
<evidence type="ECO:0000256" key="1">
    <source>
        <dbReference type="SAM" id="SignalP"/>
    </source>
</evidence>
<comment type="caution">
    <text evidence="2">The sequence shown here is derived from an EMBL/GenBank/DDBJ whole genome shotgun (WGS) entry which is preliminary data.</text>
</comment>
<name>A0A839HPN3_9BURK</name>
<gene>
    <name evidence="2" type="ORF">H4F90_06090</name>
</gene>
<feature type="chain" id="PRO_5032632803" evidence="1">
    <location>
        <begin position="16"/>
        <end position="122"/>
    </location>
</feature>
<sequence length="122" mass="12770">MAVLLFAQIATAAYACPAQGQAGGGSPQSMAGMPCAEMMAGSQPVDDAQPGLCHEHCQADTAQPPADPAQFTHVPAAAMAGYFIVSVPLAKAGAEGRWSAQERRLDRAPPDDHRVVHCCWRI</sequence>
<keyword evidence="1" id="KW-0732">Signal</keyword>
<proteinExistence type="predicted"/>
<dbReference type="AlphaFoldDB" id="A0A839HPN3"/>
<reference evidence="2 3" key="1">
    <citation type="submission" date="2020-08" db="EMBL/GenBank/DDBJ databases">
        <title>Aquariorum lacteus gen. nov., sp. nov., a new member of the family Comamonadaceae, isolated from freshwater aquarium.</title>
        <authorList>
            <person name="Chun S.-J."/>
        </authorList>
    </citation>
    <scope>NUCLEOTIDE SEQUENCE [LARGE SCALE GENOMIC DNA]</scope>
    <source>
        <strain evidence="2 3">SJAQ100</strain>
    </source>
</reference>
<evidence type="ECO:0000313" key="3">
    <source>
        <dbReference type="Proteomes" id="UP000586093"/>
    </source>
</evidence>
<protein>
    <submittedName>
        <fullName evidence="2">Uncharacterized protein</fullName>
    </submittedName>
</protein>
<dbReference type="EMBL" id="JACIVI010000001">
    <property type="protein sequence ID" value="MBB1161548.1"/>
    <property type="molecule type" value="Genomic_DNA"/>
</dbReference>
<evidence type="ECO:0000313" key="2">
    <source>
        <dbReference type="EMBL" id="MBB1161548.1"/>
    </source>
</evidence>
<accession>A0A839HPN3</accession>
<dbReference type="Proteomes" id="UP000586093">
    <property type="component" value="Unassembled WGS sequence"/>
</dbReference>
<feature type="signal peptide" evidence="1">
    <location>
        <begin position="1"/>
        <end position="15"/>
    </location>
</feature>